<organism evidence="3 4">
    <name type="scientific">Urbifossiella limnaea</name>
    <dbReference type="NCBI Taxonomy" id="2528023"/>
    <lineage>
        <taxon>Bacteria</taxon>
        <taxon>Pseudomonadati</taxon>
        <taxon>Planctomycetota</taxon>
        <taxon>Planctomycetia</taxon>
        <taxon>Gemmatales</taxon>
        <taxon>Gemmataceae</taxon>
        <taxon>Urbifossiella</taxon>
    </lineage>
</organism>
<dbReference type="GO" id="GO:0016787">
    <property type="term" value="F:hydrolase activity"/>
    <property type="evidence" value="ECO:0007669"/>
    <property type="project" value="UniProtKB-KW"/>
</dbReference>
<dbReference type="Pfam" id="PF19974">
    <property type="entry name" value="TCAD9"/>
    <property type="match status" value="1"/>
</dbReference>
<protein>
    <submittedName>
        <fullName evidence="3">NUDIX domain protein</fullName>
    </submittedName>
</protein>
<gene>
    <name evidence="3" type="ORF">ETAA1_08350</name>
</gene>
<name>A0A517XN62_9BACT</name>
<dbReference type="InterPro" id="IPR045544">
    <property type="entry name" value="TCAD9"/>
</dbReference>
<evidence type="ECO:0000313" key="4">
    <source>
        <dbReference type="Proteomes" id="UP000319576"/>
    </source>
</evidence>
<dbReference type="AlphaFoldDB" id="A0A517XN62"/>
<sequence>MRTSVAGLALIRRGRPAEYLAQWSDTWQRLALVGGHVEGGESIRECCVREVEEELGLAAGTDFRVAAAPVAPTCEYRAQSGSAGVETLYRVELYDTELLTTRAAAAVAADPANRWLTLPEILRGAAADGRPVSAQVETVFRLAGVIPDRPRDFRGSTVPTVVWTHRAERRLQDHLIRAEGSAAGLAHTLADYDGRIAAAFPNATAVLALDVYAGFRPRPGEVILRVDVRDDREPGTYIVKLAAHDRLAQELGAWAACRPVGFRADAVFMALEPRFHANTPTQLAALAYQDAGPHIGVDEVITLEVAVLRAVRLGSPDLRSVLQSLDQLFAQLGRVLYTATRPADPDAAGVALNPLRGGPRRRLSDALARWESAADAVEVRQQVGAAFPPECDRYLDPVDYAKFLEAEVADGESPDQILPRTLRGRAHGDLHGRNVLVGVEDNQAGSPALFDYEHASCDNLVGWDFVKLETELKVRAAAALHPTGTLAEFAAVVEAFETRLAAATRDAHESGVWIDAVSSDATRIGWDRLAAVVLAIRRHAATHLGLRPNRVHEWLKEYDYLLTCYGLTTVGFENQTPRERAAALVSAGVAAVQYERTRPGGVA</sequence>
<dbReference type="InterPro" id="IPR020084">
    <property type="entry name" value="NUDIX_hydrolase_CS"/>
</dbReference>
<dbReference type="KEGG" id="uli:ETAA1_08350"/>
<accession>A0A517XN62</accession>
<evidence type="ECO:0000256" key="1">
    <source>
        <dbReference type="ARBA" id="ARBA00022801"/>
    </source>
</evidence>
<evidence type="ECO:0000259" key="2">
    <source>
        <dbReference type="PROSITE" id="PS51462"/>
    </source>
</evidence>
<dbReference type="PROSITE" id="PS00893">
    <property type="entry name" value="NUDIX_BOX"/>
    <property type="match status" value="1"/>
</dbReference>
<keyword evidence="4" id="KW-1185">Reference proteome</keyword>
<dbReference type="Proteomes" id="UP000319576">
    <property type="component" value="Chromosome"/>
</dbReference>
<dbReference type="PROSITE" id="PS51462">
    <property type="entry name" value="NUDIX"/>
    <property type="match status" value="1"/>
</dbReference>
<feature type="domain" description="Nudix hydrolase" evidence="2">
    <location>
        <begin position="1"/>
        <end position="138"/>
    </location>
</feature>
<dbReference type="Pfam" id="PF00293">
    <property type="entry name" value="NUDIX"/>
    <property type="match status" value="1"/>
</dbReference>
<dbReference type="InterPro" id="IPR000086">
    <property type="entry name" value="NUDIX_hydrolase_dom"/>
</dbReference>
<dbReference type="SUPFAM" id="SSF55811">
    <property type="entry name" value="Nudix"/>
    <property type="match status" value="1"/>
</dbReference>
<reference evidence="3 4" key="1">
    <citation type="submission" date="2019-02" db="EMBL/GenBank/DDBJ databases">
        <title>Deep-cultivation of Planctomycetes and their phenomic and genomic characterization uncovers novel biology.</title>
        <authorList>
            <person name="Wiegand S."/>
            <person name="Jogler M."/>
            <person name="Boedeker C."/>
            <person name="Pinto D."/>
            <person name="Vollmers J."/>
            <person name="Rivas-Marin E."/>
            <person name="Kohn T."/>
            <person name="Peeters S.H."/>
            <person name="Heuer A."/>
            <person name="Rast P."/>
            <person name="Oberbeckmann S."/>
            <person name="Bunk B."/>
            <person name="Jeske O."/>
            <person name="Meyerdierks A."/>
            <person name="Storesund J.E."/>
            <person name="Kallscheuer N."/>
            <person name="Luecker S."/>
            <person name="Lage O.M."/>
            <person name="Pohl T."/>
            <person name="Merkel B.J."/>
            <person name="Hornburger P."/>
            <person name="Mueller R.-W."/>
            <person name="Bruemmer F."/>
            <person name="Labrenz M."/>
            <person name="Spormann A.M."/>
            <person name="Op den Camp H."/>
            <person name="Overmann J."/>
            <person name="Amann R."/>
            <person name="Jetten M.S.M."/>
            <person name="Mascher T."/>
            <person name="Medema M.H."/>
            <person name="Devos D.P."/>
            <person name="Kaster A.-K."/>
            <person name="Ovreas L."/>
            <person name="Rohde M."/>
            <person name="Galperin M.Y."/>
            <person name="Jogler C."/>
        </authorList>
    </citation>
    <scope>NUCLEOTIDE SEQUENCE [LARGE SCALE GENOMIC DNA]</scope>
    <source>
        <strain evidence="3 4">ETA_A1</strain>
    </source>
</reference>
<dbReference type="Gene3D" id="3.90.79.10">
    <property type="entry name" value="Nucleoside Triphosphate Pyrophosphohydrolase"/>
    <property type="match status" value="1"/>
</dbReference>
<dbReference type="InterPro" id="IPR015797">
    <property type="entry name" value="NUDIX_hydrolase-like_dom_sf"/>
</dbReference>
<dbReference type="RefSeq" id="WP_145234565.1">
    <property type="nucleotide sequence ID" value="NZ_CP036273.1"/>
</dbReference>
<dbReference type="EMBL" id="CP036273">
    <property type="protein sequence ID" value="QDU18937.1"/>
    <property type="molecule type" value="Genomic_DNA"/>
</dbReference>
<dbReference type="OrthoDB" id="277795at2"/>
<evidence type="ECO:0000313" key="3">
    <source>
        <dbReference type="EMBL" id="QDU18937.1"/>
    </source>
</evidence>
<proteinExistence type="predicted"/>
<keyword evidence="1" id="KW-0378">Hydrolase</keyword>